<accession>A0A2S5D363</accession>
<dbReference type="RefSeq" id="WP_103977256.1">
    <property type="nucleotide sequence ID" value="NZ_CP194323.1"/>
</dbReference>
<keyword evidence="4" id="KW-1185">Reference proteome</keyword>
<evidence type="ECO:0000313" key="3">
    <source>
        <dbReference type="EMBL" id="POZ57529.1"/>
    </source>
</evidence>
<dbReference type="Proteomes" id="UP000237319">
    <property type="component" value="Unassembled WGS sequence"/>
</dbReference>
<feature type="domain" description="DUF5643" evidence="2">
    <location>
        <begin position="206"/>
        <end position="317"/>
    </location>
</feature>
<evidence type="ECO:0000259" key="1">
    <source>
        <dbReference type="Pfam" id="PF13786"/>
    </source>
</evidence>
<dbReference type="Gene3D" id="2.60.40.1630">
    <property type="entry name" value="bacillus anthracis domain"/>
    <property type="match status" value="1"/>
</dbReference>
<dbReference type="InterPro" id="IPR040680">
    <property type="entry name" value="DUF5643"/>
</dbReference>
<feature type="domain" description="DUF4179" evidence="1">
    <location>
        <begin position="29"/>
        <end position="120"/>
    </location>
</feature>
<dbReference type="AlphaFoldDB" id="A0A2S5D363"/>
<dbReference type="EMBL" id="PGLV01000001">
    <property type="protein sequence ID" value="POZ57529.1"/>
    <property type="molecule type" value="Genomic_DNA"/>
</dbReference>
<organism evidence="3 4">
    <name type="scientific">Lysinibacillus sphaericus</name>
    <name type="common">Bacillus sphaericus</name>
    <dbReference type="NCBI Taxonomy" id="1421"/>
    <lineage>
        <taxon>Bacteria</taxon>
        <taxon>Bacillati</taxon>
        <taxon>Bacillota</taxon>
        <taxon>Bacilli</taxon>
        <taxon>Bacillales</taxon>
        <taxon>Bacillaceae</taxon>
        <taxon>Lysinibacillus</taxon>
    </lineage>
</organism>
<dbReference type="InterPro" id="IPR025436">
    <property type="entry name" value="DUF4179"/>
</dbReference>
<protein>
    <recommendedName>
        <fullName evidence="5">DUF4179 domain-containing protein</fullName>
    </recommendedName>
</protein>
<reference evidence="3 4" key="1">
    <citation type="submission" date="2017-11" db="EMBL/GenBank/DDBJ databases">
        <title>Genome sequence of Lysinibacillus sphaericus, a lignin-degrading bacteria isolated from municipal solid waste soil.</title>
        <authorList>
            <person name="Persinoti G.F."/>
            <person name="Paixao D.A."/>
            <person name="Bugg T.D."/>
            <person name="Squina F.M."/>
        </authorList>
    </citation>
    <scope>NUCLEOTIDE SEQUENCE [LARGE SCALE GENOMIC DNA]</scope>
    <source>
        <strain evidence="3 4">A1</strain>
    </source>
</reference>
<gene>
    <name evidence="3" type="ORF">LYSIN_02313</name>
</gene>
<evidence type="ECO:0000313" key="4">
    <source>
        <dbReference type="Proteomes" id="UP000237319"/>
    </source>
</evidence>
<proteinExistence type="predicted"/>
<evidence type="ECO:0000259" key="2">
    <source>
        <dbReference type="Pfam" id="PF18705"/>
    </source>
</evidence>
<sequence length="416" mass="47120">MKKPPIDVPKEQLQQIRMDVLRKVQREKRTKKRMASVAIVFLCCLSLLLSIRVSPTVASYVAKIPGLDAIVSAVVRDKGIKDIVEHKYYEEINKTQTKDGLSLTLQGVIADQSGFVLYYDANAPFELFLDKVQLFQGEDEIKCGCSFTHNASNQTNISSSVEYSFTEPFNYNSKDYKAIFHFNDQEKGIIEMTIPFTLQKDIAKEKVFTANRTVDVAGQKFTITQIRQSPLKMAVDIEVDADNTMQILALEDIAFETESGERRETVRNRSSTYRNNANGKFTVYLQSNYFADPQELTLMIGAVQAVPKGEDFIVVDFGTQEVISKPDYLDWDIVVEGQSLKTTAKKWDDSASHMFFTTAQKADGTVLEYAGGSFSDDDEYLYTTETFKNYNGKAKIMIDYFYNPIGEDIEVKIPLQ</sequence>
<comment type="caution">
    <text evidence="3">The sequence shown here is derived from an EMBL/GenBank/DDBJ whole genome shotgun (WGS) entry which is preliminary data.</text>
</comment>
<name>A0A2S5D363_LYSSH</name>
<dbReference type="Pfam" id="PF13786">
    <property type="entry name" value="DUF4179"/>
    <property type="match status" value="1"/>
</dbReference>
<evidence type="ECO:0008006" key="5">
    <source>
        <dbReference type="Google" id="ProtNLM"/>
    </source>
</evidence>
<dbReference type="Pfam" id="PF18705">
    <property type="entry name" value="DUF5643"/>
    <property type="match status" value="1"/>
</dbReference>